<evidence type="ECO:0000259" key="2">
    <source>
        <dbReference type="SMART" id="SM00507"/>
    </source>
</evidence>
<keyword evidence="4" id="KW-1185">Reference proteome</keyword>
<dbReference type="Gene3D" id="1.10.30.50">
    <property type="match status" value="1"/>
</dbReference>
<reference evidence="4" key="1">
    <citation type="journal article" date="2019" name="Int. J. Syst. Evol. Microbiol.">
        <title>The Global Catalogue of Microorganisms (GCM) 10K type strain sequencing project: providing services to taxonomists for standard genome sequencing and annotation.</title>
        <authorList>
            <consortium name="The Broad Institute Genomics Platform"/>
            <consortium name="The Broad Institute Genome Sequencing Center for Infectious Disease"/>
            <person name="Wu L."/>
            <person name="Ma J."/>
        </authorList>
    </citation>
    <scope>NUCLEOTIDE SEQUENCE [LARGE SCALE GENOMIC DNA]</scope>
    <source>
        <strain evidence="4">PCU 280</strain>
    </source>
</reference>
<keyword evidence="3" id="KW-0378">Hydrolase</keyword>
<dbReference type="InterPro" id="IPR003615">
    <property type="entry name" value="HNH_nuc"/>
</dbReference>
<organism evidence="3 4">
    <name type="scientific">Paenibacillus septentrionalis</name>
    <dbReference type="NCBI Taxonomy" id="429342"/>
    <lineage>
        <taxon>Bacteria</taxon>
        <taxon>Bacillati</taxon>
        <taxon>Bacillota</taxon>
        <taxon>Bacilli</taxon>
        <taxon>Bacillales</taxon>
        <taxon>Paenibacillaceae</taxon>
        <taxon>Paenibacillus</taxon>
    </lineage>
</organism>
<feature type="region of interest" description="Disordered" evidence="1">
    <location>
        <begin position="23"/>
        <end position="48"/>
    </location>
</feature>
<dbReference type="InterPro" id="IPR029471">
    <property type="entry name" value="HNH_5"/>
</dbReference>
<proteinExistence type="predicted"/>
<gene>
    <name evidence="3" type="ORF">ACFP56_15355</name>
</gene>
<evidence type="ECO:0000256" key="1">
    <source>
        <dbReference type="SAM" id="MobiDB-lite"/>
    </source>
</evidence>
<dbReference type="PANTHER" id="PTHR33877:SF2">
    <property type="entry name" value="OS07G0170200 PROTEIN"/>
    <property type="match status" value="1"/>
</dbReference>
<dbReference type="RefSeq" id="WP_379236093.1">
    <property type="nucleotide sequence ID" value="NZ_JBHSTE010000005.1"/>
</dbReference>
<feature type="compositionally biased region" description="Basic and acidic residues" evidence="1">
    <location>
        <begin position="23"/>
        <end position="34"/>
    </location>
</feature>
<name>A0ABW1V5F5_9BACL</name>
<keyword evidence="3" id="KW-0255">Endonuclease</keyword>
<dbReference type="EMBL" id="JBHSTE010000005">
    <property type="protein sequence ID" value="MFC6334004.1"/>
    <property type="molecule type" value="Genomic_DNA"/>
</dbReference>
<accession>A0ABW1V5F5</accession>
<keyword evidence="3" id="KW-0540">Nuclease</keyword>
<dbReference type="GO" id="GO:0004519">
    <property type="term" value="F:endonuclease activity"/>
    <property type="evidence" value="ECO:0007669"/>
    <property type="project" value="UniProtKB-KW"/>
</dbReference>
<dbReference type="Proteomes" id="UP001596233">
    <property type="component" value="Unassembled WGS sequence"/>
</dbReference>
<evidence type="ECO:0000313" key="3">
    <source>
        <dbReference type="EMBL" id="MFC6334004.1"/>
    </source>
</evidence>
<dbReference type="PANTHER" id="PTHR33877">
    <property type="entry name" value="SLL1193 PROTEIN"/>
    <property type="match status" value="1"/>
</dbReference>
<feature type="domain" description="HNH nuclease" evidence="2">
    <location>
        <begin position="147"/>
        <end position="196"/>
    </location>
</feature>
<comment type="caution">
    <text evidence="3">The sequence shown here is derived from an EMBL/GenBank/DDBJ whole genome shotgun (WGS) entry which is preliminary data.</text>
</comment>
<dbReference type="SMART" id="SM00507">
    <property type="entry name" value="HNHc"/>
    <property type="match status" value="1"/>
</dbReference>
<dbReference type="CDD" id="cd00085">
    <property type="entry name" value="HNHc"/>
    <property type="match status" value="1"/>
</dbReference>
<protein>
    <submittedName>
        <fullName evidence="3">HNH endonuclease</fullName>
    </submittedName>
</protein>
<evidence type="ECO:0000313" key="4">
    <source>
        <dbReference type="Proteomes" id="UP001596233"/>
    </source>
</evidence>
<sequence length="221" mass="25414">MKAKMKFCISCGQEKPLNDFLRRTGRRERPDSRRGTCKQCRQAGTAVGQPTDEAKFSVALPLTPSRARWNRKKRQLLTYYRQPDSSGLQADDLRPIWRGVVRMRGRSDTGRRWIQEIDPAQARLLVREGAAVIINPYTIRMIYSSKEFRRFILARDHHTCHYCGEYGDTIDHLLPRAKGGHTTPVNCVCACLSCNQQKGNLTPEQFMQYLLSQNPKEQSLT</sequence>
<dbReference type="Pfam" id="PF14279">
    <property type="entry name" value="HNH_5"/>
    <property type="match status" value="1"/>
</dbReference>
<dbReference type="InterPro" id="IPR052892">
    <property type="entry name" value="NA-targeting_endonuclease"/>
</dbReference>